<evidence type="ECO:0000313" key="1">
    <source>
        <dbReference type="EMBL" id="WQJ53515.1"/>
    </source>
</evidence>
<dbReference type="EMBL" id="OR769223">
    <property type="protein sequence ID" value="WQJ53515.1"/>
    <property type="molecule type" value="Genomic_DNA"/>
</dbReference>
<proteinExistence type="predicted"/>
<reference evidence="1 2" key="1">
    <citation type="submission" date="2023-11" db="EMBL/GenBank/DDBJ databases">
        <authorList>
            <person name="Cook R."/>
            <person name="Crisci M."/>
            <person name="Pye H."/>
            <person name="Adriaenssens E."/>
            <person name="Santini J."/>
        </authorList>
    </citation>
    <scope>NUCLEOTIDE SEQUENCE [LARGE SCALE GENOMIC DNA]</scope>
    <source>
        <strain evidence="1">Lak_Megaphage_Sonny</strain>
    </source>
</reference>
<organism evidence="1 2">
    <name type="scientific">phage Lak_Megaphage_Sonny</name>
    <dbReference type="NCBI Taxonomy" id="3109229"/>
    <lineage>
        <taxon>Viruses</taxon>
        <taxon>Duplodnaviria</taxon>
        <taxon>Heunggongvirae</taxon>
        <taxon>Uroviricota</taxon>
        <taxon>Caudoviricetes</taxon>
        <taxon>Caudoviricetes code 15 clade</taxon>
    </lineage>
</organism>
<evidence type="ECO:0008006" key="3">
    <source>
        <dbReference type="Google" id="ProtNLM"/>
    </source>
</evidence>
<evidence type="ECO:0000313" key="2">
    <source>
        <dbReference type="Proteomes" id="UP001358193"/>
    </source>
</evidence>
<dbReference type="SUPFAM" id="SSF55729">
    <property type="entry name" value="Acyl-CoA N-acyltransferases (Nat)"/>
    <property type="match status" value="1"/>
</dbReference>
<name>A0ABZ0Z5Q1_9CAUD</name>
<dbReference type="InterPro" id="IPR016181">
    <property type="entry name" value="Acyl_CoA_acyltransferase"/>
</dbReference>
<sequence length="193" mass="23003">MNKKQLYESIMHSVAKQVLKALNENEMAEKDGQIKIDKSKIKVVEIKNIDQLINIVHNSEPDEKTNIGFWLFYNDLKKDYRMYGSINKAPIYIRYFAYLYDGDVIALKGFSTEYYTKYQYNEKFAGYVRYMGFQVDSAYKGNDLQNYLNKQFEEQFKKLGYKGITMMCYTPSLCQKYLRDGYKGKENFMWKTF</sequence>
<accession>A0ABZ0Z5Q1</accession>
<protein>
    <recommendedName>
        <fullName evidence="3">N-acetyltransferase domain-containing protein</fullName>
    </recommendedName>
</protein>
<dbReference type="Proteomes" id="UP001358193">
    <property type="component" value="Segment"/>
</dbReference>
<keyword evidence="2" id="KW-1185">Reference proteome</keyword>